<dbReference type="EMBL" id="LR699553">
    <property type="protein sequence ID" value="VVD29221.1"/>
    <property type="molecule type" value="Genomic_DNA"/>
</dbReference>
<sequence length="547" mass="61968">MPTGIKPRVNEAREFLEIAKDFKDPKEILREALSNCWDAGASKATIKFSLLPCPGSKRKKIRVEIIDNGDGMSADPRGDGKPSEVESFFNLGDSYKHYGSIGSKGHGTKIYYKSLGITLDSWKDGHRVHAETEVPPWEELLRGKVPTYRYEKTLEAGQGTHIVVDGFQAKHNEFSSLDELIPYLRWFTVLGSFGQYFNSPRRMDVALKPLESSSPVTLPYGFEFPPEQTDLAQGADSICKLFGPKRILCGVTEEGNEVYVDIIGALLGENHRGIVPHTYTHMGLWLCKDYIRVERSNEILEAVLKGQYYYRSLLIFANCQQFDLTANRNNVRTEQEYDLAIEGIKTFCAELWKDEFVEAFFASKKNDEETKRDEEKAREHAERQAKWQQTRKERLNLYKGRANLPTASVKRAPVKEPRNEAETGLLLQAMISSGHPGVDFVIGEYNATNGVDLIIEQTDKDMDMLKWAELVYSLDRLYQWPHPPEGYHCIICYQLGAVKEVQDFLDGQTGKLVPKSVKGKYTLLVGSDSIDIYVLRELLIAAASKPM</sequence>
<gene>
    <name evidence="2" type="ORF">PDMSB3_2765</name>
</gene>
<dbReference type="Proteomes" id="UP000325811">
    <property type="component" value="Chromosome I"/>
</dbReference>
<evidence type="ECO:0000313" key="3">
    <source>
        <dbReference type="Proteomes" id="UP000325811"/>
    </source>
</evidence>
<dbReference type="Gene3D" id="3.30.565.10">
    <property type="entry name" value="Histidine kinase-like ATPase, C-terminal domain"/>
    <property type="match status" value="1"/>
</dbReference>
<name>A0A5Q4YTI3_9BURK</name>
<dbReference type="SUPFAM" id="SSF55874">
    <property type="entry name" value="ATPase domain of HSP90 chaperone/DNA topoisomerase II/histidine kinase"/>
    <property type="match status" value="1"/>
</dbReference>
<protein>
    <recommendedName>
        <fullName evidence="4">Histidine kinase-, DNA gyrase B-, and HSP90-like ATPase</fullName>
    </recommendedName>
</protein>
<evidence type="ECO:0000313" key="2">
    <source>
        <dbReference type="EMBL" id="VVD29221.1"/>
    </source>
</evidence>
<dbReference type="AlphaFoldDB" id="A0A5Q4YTI3"/>
<accession>A0A5Q4YTI3</accession>
<dbReference type="KEGG" id="pdio:PDMSB3_2765"/>
<feature type="region of interest" description="Disordered" evidence="1">
    <location>
        <begin position="368"/>
        <end position="389"/>
    </location>
</feature>
<evidence type="ECO:0008006" key="4">
    <source>
        <dbReference type="Google" id="ProtNLM"/>
    </source>
</evidence>
<organism evidence="2 3">
    <name type="scientific">Paraburkholderia dioscoreae</name>
    <dbReference type="NCBI Taxonomy" id="2604047"/>
    <lineage>
        <taxon>Bacteria</taxon>
        <taxon>Pseudomonadati</taxon>
        <taxon>Pseudomonadota</taxon>
        <taxon>Betaproteobacteria</taxon>
        <taxon>Burkholderiales</taxon>
        <taxon>Burkholderiaceae</taxon>
        <taxon>Paraburkholderia</taxon>
    </lineage>
</organism>
<evidence type="ECO:0000256" key="1">
    <source>
        <dbReference type="SAM" id="MobiDB-lite"/>
    </source>
</evidence>
<keyword evidence="3" id="KW-1185">Reference proteome</keyword>
<reference evidence="2 3" key="1">
    <citation type="submission" date="2019-08" db="EMBL/GenBank/DDBJ databases">
        <authorList>
            <person name="Herpell B J."/>
        </authorList>
    </citation>
    <scope>NUCLEOTIDE SEQUENCE [LARGE SCALE GENOMIC DNA]</scope>
    <source>
        <strain evidence="3">Msb3</strain>
    </source>
</reference>
<dbReference type="InterPro" id="IPR036890">
    <property type="entry name" value="HATPase_C_sf"/>
</dbReference>
<proteinExistence type="predicted"/>